<keyword evidence="3 4" id="KW-0067">ATP-binding</keyword>
<dbReference type="PRINTS" id="PR00109">
    <property type="entry name" value="TYRKINASE"/>
</dbReference>
<dbReference type="InterPro" id="IPR017441">
    <property type="entry name" value="Protein_kinase_ATP_BS"/>
</dbReference>
<organism evidence="7 8">
    <name type="scientific">Tritrichomonas foetus</name>
    <dbReference type="NCBI Taxonomy" id="1144522"/>
    <lineage>
        <taxon>Eukaryota</taxon>
        <taxon>Metamonada</taxon>
        <taxon>Parabasalia</taxon>
        <taxon>Tritrichomonadida</taxon>
        <taxon>Tritrichomonadidae</taxon>
        <taxon>Tritrichomonas</taxon>
    </lineage>
</organism>
<dbReference type="InterPro" id="IPR011009">
    <property type="entry name" value="Kinase-like_dom_sf"/>
</dbReference>
<sequence length="312" mass="36046">MSDAILSLSKSLVDLTRFKVISKIGAGGFGKVYLMENPEDNQQYAVKFIHGGFKDFRTKQVFMREIETQLACGQARVTTFRGYFLPDPNPEARKFRFPALVMDYIKNGSLQDYLTDPEMKKNMAPTILSKILFGIAVKIRHLHRKNIIHRDLKPENILLDDEFNPLISDFGLARFIAQEEEGPMTMEQGTMTYMAPEVIESENYDKKVDVYSFAMMANFIVTGEEPFKDIGYYKAAAFVRSGERPTIPEYIPDYTAGLIEQCWAQDPQDRPDFEKIVEVMTLFECVVDGTDLDEYNEYRKKILSEFDIEWYL</sequence>
<keyword evidence="8" id="KW-1185">Reference proteome</keyword>
<evidence type="ECO:0000256" key="1">
    <source>
        <dbReference type="ARBA" id="ARBA00022527"/>
    </source>
</evidence>
<keyword evidence="1 5" id="KW-0723">Serine/threonine-protein kinase</keyword>
<evidence type="ECO:0000256" key="5">
    <source>
        <dbReference type="RuleBase" id="RU000304"/>
    </source>
</evidence>
<dbReference type="Pfam" id="PF00069">
    <property type="entry name" value="Pkinase"/>
    <property type="match status" value="1"/>
</dbReference>
<dbReference type="SUPFAM" id="SSF56112">
    <property type="entry name" value="Protein kinase-like (PK-like)"/>
    <property type="match status" value="1"/>
</dbReference>
<dbReference type="GO" id="GO:0005524">
    <property type="term" value="F:ATP binding"/>
    <property type="evidence" value="ECO:0007669"/>
    <property type="project" value="UniProtKB-UniRule"/>
</dbReference>
<evidence type="ECO:0000259" key="6">
    <source>
        <dbReference type="PROSITE" id="PS50011"/>
    </source>
</evidence>
<dbReference type="PANTHER" id="PTHR44329">
    <property type="entry name" value="SERINE/THREONINE-PROTEIN KINASE TNNI3K-RELATED"/>
    <property type="match status" value="1"/>
</dbReference>
<dbReference type="InterPro" id="IPR001245">
    <property type="entry name" value="Ser-Thr/Tyr_kinase_cat_dom"/>
</dbReference>
<comment type="caution">
    <text evidence="7">The sequence shown here is derived from an EMBL/GenBank/DDBJ whole genome shotgun (WGS) entry which is preliminary data.</text>
</comment>
<keyword evidence="2 4" id="KW-0547">Nucleotide-binding</keyword>
<evidence type="ECO:0000256" key="3">
    <source>
        <dbReference type="ARBA" id="ARBA00022840"/>
    </source>
</evidence>
<dbReference type="AlphaFoldDB" id="A0A1J4KXW5"/>
<feature type="binding site" evidence="4">
    <location>
        <position position="47"/>
    </location>
    <ligand>
        <name>ATP</name>
        <dbReference type="ChEBI" id="CHEBI:30616"/>
    </ligand>
</feature>
<evidence type="ECO:0000313" key="7">
    <source>
        <dbReference type="EMBL" id="OHT14550.1"/>
    </source>
</evidence>
<dbReference type="PROSITE" id="PS00107">
    <property type="entry name" value="PROTEIN_KINASE_ATP"/>
    <property type="match status" value="1"/>
</dbReference>
<evidence type="ECO:0000256" key="4">
    <source>
        <dbReference type="PROSITE-ProRule" id="PRU10141"/>
    </source>
</evidence>
<dbReference type="GO" id="GO:0004674">
    <property type="term" value="F:protein serine/threonine kinase activity"/>
    <property type="evidence" value="ECO:0007669"/>
    <property type="project" value="UniProtKB-KW"/>
</dbReference>
<keyword evidence="1 5" id="KW-0808">Transferase</keyword>
<evidence type="ECO:0000313" key="8">
    <source>
        <dbReference type="Proteomes" id="UP000179807"/>
    </source>
</evidence>
<dbReference type="PROSITE" id="PS00108">
    <property type="entry name" value="PROTEIN_KINASE_ST"/>
    <property type="match status" value="1"/>
</dbReference>
<dbReference type="PROSITE" id="PS50011">
    <property type="entry name" value="PROTEIN_KINASE_DOM"/>
    <property type="match status" value="1"/>
</dbReference>
<name>A0A1J4KXW5_9EUKA</name>
<dbReference type="VEuPathDB" id="TrichDB:TRFO_15104"/>
<proteinExistence type="inferred from homology"/>
<accession>A0A1J4KXW5</accession>
<dbReference type="OrthoDB" id="4062651at2759"/>
<comment type="similarity">
    <text evidence="5">Belongs to the protein kinase superfamily.</text>
</comment>
<dbReference type="PANTHER" id="PTHR44329:SF214">
    <property type="entry name" value="PROTEIN KINASE DOMAIN-CONTAINING PROTEIN"/>
    <property type="match status" value="1"/>
</dbReference>
<dbReference type="SMART" id="SM00220">
    <property type="entry name" value="S_TKc"/>
    <property type="match status" value="1"/>
</dbReference>
<dbReference type="InterPro" id="IPR051681">
    <property type="entry name" value="Ser/Thr_Kinases-Pseudokinases"/>
</dbReference>
<reference evidence="7" key="1">
    <citation type="submission" date="2016-10" db="EMBL/GenBank/DDBJ databases">
        <authorList>
            <person name="Benchimol M."/>
            <person name="Almeida L.G."/>
            <person name="Vasconcelos A.T."/>
            <person name="Perreira-Neves A."/>
            <person name="Rosa I.A."/>
            <person name="Tasca T."/>
            <person name="Bogo M.R."/>
            <person name="de Souza W."/>
        </authorList>
    </citation>
    <scope>NUCLEOTIDE SEQUENCE [LARGE SCALE GENOMIC DNA]</scope>
    <source>
        <strain evidence="7">K</strain>
    </source>
</reference>
<gene>
    <name evidence="7" type="ORF">TRFO_15104</name>
</gene>
<dbReference type="Proteomes" id="UP000179807">
    <property type="component" value="Unassembled WGS sequence"/>
</dbReference>
<keyword evidence="1 5" id="KW-0418">Kinase</keyword>
<dbReference type="InterPro" id="IPR008271">
    <property type="entry name" value="Ser/Thr_kinase_AS"/>
</dbReference>
<protein>
    <recommendedName>
        <fullName evidence="6">Protein kinase domain-containing protein</fullName>
    </recommendedName>
</protein>
<dbReference type="EMBL" id="MLAK01000353">
    <property type="protein sequence ID" value="OHT14550.1"/>
    <property type="molecule type" value="Genomic_DNA"/>
</dbReference>
<dbReference type="RefSeq" id="XP_068367686.1">
    <property type="nucleotide sequence ID" value="XM_068498189.1"/>
</dbReference>
<evidence type="ECO:0000256" key="2">
    <source>
        <dbReference type="ARBA" id="ARBA00022741"/>
    </source>
</evidence>
<dbReference type="GeneID" id="94832893"/>
<dbReference type="Gene3D" id="1.10.510.10">
    <property type="entry name" value="Transferase(Phosphotransferase) domain 1"/>
    <property type="match status" value="1"/>
</dbReference>
<feature type="domain" description="Protein kinase" evidence="6">
    <location>
        <begin position="18"/>
        <end position="283"/>
    </location>
</feature>
<dbReference type="InterPro" id="IPR000719">
    <property type="entry name" value="Prot_kinase_dom"/>
</dbReference>